<sequence length="69" mass="7668">MKEVKIKTEFIKLGQLLKLANLVYSGAEAKEVIQNGEVTLNGEVVVERGKKIRPGDIVEFENNAIKVID</sequence>
<dbReference type="Proteomes" id="UP000198838">
    <property type="component" value="Unassembled WGS sequence"/>
</dbReference>
<dbReference type="STRING" id="1120918.SAMN05216249_11476"/>
<dbReference type="EMBL" id="FOJY01000014">
    <property type="protein sequence ID" value="SFB23765.1"/>
    <property type="molecule type" value="Genomic_DNA"/>
</dbReference>
<reference evidence="3 4" key="1">
    <citation type="submission" date="2016-10" db="EMBL/GenBank/DDBJ databases">
        <authorList>
            <person name="de Groot N.N."/>
        </authorList>
    </citation>
    <scope>NUCLEOTIDE SEQUENCE [LARGE SCALE GENOMIC DNA]</scope>
    <source>
        <strain evidence="3 4">DSM 5522</strain>
    </source>
</reference>
<dbReference type="SMART" id="SM00363">
    <property type="entry name" value="S4"/>
    <property type="match status" value="1"/>
</dbReference>
<dbReference type="SUPFAM" id="SSF55174">
    <property type="entry name" value="Alpha-L RNA-binding motif"/>
    <property type="match status" value="1"/>
</dbReference>
<evidence type="ECO:0000259" key="2">
    <source>
        <dbReference type="SMART" id="SM00363"/>
    </source>
</evidence>
<evidence type="ECO:0000256" key="1">
    <source>
        <dbReference type="PROSITE-ProRule" id="PRU00182"/>
    </source>
</evidence>
<dbReference type="InterPro" id="IPR036986">
    <property type="entry name" value="S4_RNA-bd_sf"/>
</dbReference>
<keyword evidence="1" id="KW-0694">RNA-binding</keyword>
<evidence type="ECO:0000313" key="3">
    <source>
        <dbReference type="EMBL" id="SFB23765.1"/>
    </source>
</evidence>
<protein>
    <submittedName>
        <fullName evidence="3">Ribosome-associated protein</fullName>
    </submittedName>
</protein>
<accession>A0A1I0ZDT0</accession>
<dbReference type="PROSITE" id="PS50889">
    <property type="entry name" value="S4"/>
    <property type="match status" value="1"/>
</dbReference>
<proteinExistence type="predicted"/>
<dbReference type="AlphaFoldDB" id="A0A1I0ZDT0"/>
<dbReference type="Gene3D" id="3.10.290.10">
    <property type="entry name" value="RNA-binding S4 domain"/>
    <property type="match status" value="1"/>
</dbReference>
<dbReference type="InterPro" id="IPR002942">
    <property type="entry name" value="S4_RNA-bd"/>
</dbReference>
<organism evidence="3 4">
    <name type="scientific">Acetitomaculum ruminis DSM 5522</name>
    <dbReference type="NCBI Taxonomy" id="1120918"/>
    <lineage>
        <taxon>Bacteria</taxon>
        <taxon>Bacillati</taxon>
        <taxon>Bacillota</taxon>
        <taxon>Clostridia</taxon>
        <taxon>Lachnospirales</taxon>
        <taxon>Lachnospiraceae</taxon>
        <taxon>Acetitomaculum</taxon>
    </lineage>
</organism>
<keyword evidence="4" id="KW-1185">Reference proteome</keyword>
<gene>
    <name evidence="3" type="ORF">SAMN05216249_11476</name>
</gene>
<dbReference type="OrthoDB" id="9811532at2"/>
<name>A0A1I0ZDT0_9FIRM</name>
<dbReference type="Pfam" id="PF13275">
    <property type="entry name" value="S4_2"/>
    <property type="match status" value="1"/>
</dbReference>
<feature type="domain" description="RNA-binding S4" evidence="2">
    <location>
        <begin position="11"/>
        <end position="66"/>
    </location>
</feature>
<dbReference type="GO" id="GO:0003723">
    <property type="term" value="F:RNA binding"/>
    <property type="evidence" value="ECO:0007669"/>
    <property type="project" value="UniProtKB-KW"/>
</dbReference>
<dbReference type="RefSeq" id="WP_092873234.1">
    <property type="nucleotide sequence ID" value="NZ_FOJY01000014.1"/>
</dbReference>
<evidence type="ECO:0000313" key="4">
    <source>
        <dbReference type="Proteomes" id="UP000198838"/>
    </source>
</evidence>
<dbReference type="CDD" id="cd00165">
    <property type="entry name" value="S4"/>
    <property type="match status" value="1"/>
</dbReference>